<sequence>MVQQSYHSYDYNFAKILAKIILAKILAKIIVKICKKTIQFLATILNILL</sequence>
<proteinExistence type="predicted"/>
<protein>
    <submittedName>
        <fullName evidence="1">Uncharacterized protein</fullName>
    </submittedName>
</protein>
<name>U9T270_RHIID</name>
<evidence type="ECO:0000313" key="1">
    <source>
        <dbReference type="EMBL" id="ERZ97470.1"/>
    </source>
</evidence>
<gene>
    <name evidence="1" type="ORF">GLOINDRAFT_11552</name>
</gene>
<dbReference type="EMBL" id="KI299594">
    <property type="protein sequence ID" value="ERZ97470.1"/>
    <property type="molecule type" value="Genomic_DNA"/>
</dbReference>
<accession>U9T270</accession>
<dbReference type="AlphaFoldDB" id="U9T270"/>
<dbReference type="HOGENOM" id="CLU_3143785_0_0_1"/>
<reference evidence="1" key="1">
    <citation type="submission" date="2013-07" db="EMBL/GenBank/DDBJ databases">
        <title>The genome of an arbuscular mycorrhizal fungus provides insights into the evolution of the oldest plant symbiosis.</title>
        <authorList>
            <consortium name="DOE Joint Genome Institute"/>
            <person name="Tisserant E."/>
            <person name="Malbreil M."/>
            <person name="Kuo A."/>
            <person name="Kohler A."/>
            <person name="Symeonidi A."/>
            <person name="Balestrini R."/>
            <person name="Charron P."/>
            <person name="Duensing N."/>
            <person name="Frei-dit-Frey N."/>
            <person name="Gianinazzi-Pearson V."/>
            <person name="Gilbert B."/>
            <person name="Handa Y."/>
            <person name="Hijri M."/>
            <person name="Kaul R."/>
            <person name="Kawaguchi M."/>
            <person name="Krajinski F."/>
            <person name="Lammers P."/>
            <person name="Lapierre D."/>
            <person name="Masclaux F.G."/>
            <person name="Murat C."/>
            <person name="Morin E."/>
            <person name="Ndikumana S."/>
            <person name="Pagni M."/>
            <person name="Petitpierre D."/>
            <person name="Requena N."/>
            <person name="Rosikiewicz P."/>
            <person name="Riley R."/>
            <person name="Saito K."/>
            <person name="San Clemente H."/>
            <person name="Shapiro H."/>
            <person name="van Tuinen D."/>
            <person name="Becard G."/>
            <person name="Bonfante P."/>
            <person name="Paszkowski U."/>
            <person name="Shachar-Hill Y."/>
            <person name="Young J.P."/>
            <person name="Sanders I.R."/>
            <person name="Henrissat B."/>
            <person name="Rensing S.A."/>
            <person name="Grigoriev I.V."/>
            <person name="Corradi N."/>
            <person name="Roux C."/>
            <person name="Martin F."/>
        </authorList>
    </citation>
    <scope>NUCLEOTIDE SEQUENCE</scope>
    <source>
        <strain evidence="1">DAOM 197198</strain>
    </source>
</reference>
<organism evidence="1">
    <name type="scientific">Rhizophagus irregularis (strain DAOM 181602 / DAOM 197198 / MUCL 43194)</name>
    <name type="common">Arbuscular mycorrhizal fungus</name>
    <name type="synonym">Glomus intraradices</name>
    <dbReference type="NCBI Taxonomy" id="747089"/>
    <lineage>
        <taxon>Eukaryota</taxon>
        <taxon>Fungi</taxon>
        <taxon>Fungi incertae sedis</taxon>
        <taxon>Mucoromycota</taxon>
        <taxon>Glomeromycotina</taxon>
        <taxon>Glomeromycetes</taxon>
        <taxon>Glomerales</taxon>
        <taxon>Glomeraceae</taxon>
        <taxon>Rhizophagus</taxon>
    </lineage>
</organism>